<keyword evidence="2" id="KW-1185">Reference proteome</keyword>
<dbReference type="SUPFAM" id="SSF56219">
    <property type="entry name" value="DNase I-like"/>
    <property type="match status" value="1"/>
</dbReference>
<dbReference type="InterPro" id="IPR036691">
    <property type="entry name" value="Endo/exonu/phosph_ase_sf"/>
</dbReference>
<organism evidence="1 2">
    <name type="scientific">Porites evermanni</name>
    <dbReference type="NCBI Taxonomy" id="104178"/>
    <lineage>
        <taxon>Eukaryota</taxon>
        <taxon>Metazoa</taxon>
        <taxon>Cnidaria</taxon>
        <taxon>Anthozoa</taxon>
        <taxon>Hexacorallia</taxon>
        <taxon>Scleractinia</taxon>
        <taxon>Fungiina</taxon>
        <taxon>Poritidae</taxon>
        <taxon>Porites</taxon>
    </lineage>
</organism>
<comment type="caution">
    <text evidence="1">The sequence shown here is derived from an EMBL/GenBank/DDBJ whole genome shotgun (WGS) entry which is preliminary data.</text>
</comment>
<gene>
    <name evidence="1" type="ORF">PEVE_00011951</name>
</gene>
<accession>A0ABN8RH77</accession>
<dbReference type="Gene3D" id="3.60.10.10">
    <property type="entry name" value="Endonuclease/exonuclease/phosphatase"/>
    <property type="match status" value="1"/>
</dbReference>
<dbReference type="EMBL" id="CALNXI010001873">
    <property type="protein sequence ID" value="CAH3178759.1"/>
    <property type="molecule type" value="Genomic_DNA"/>
</dbReference>
<dbReference type="Proteomes" id="UP001159427">
    <property type="component" value="Unassembled WGS sequence"/>
</dbReference>
<evidence type="ECO:0008006" key="3">
    <source>
        <dbReference type="Google" id="ProtNLM"/>
    </source>
</evidence>
<feature type="non-terminal residue" evidence="1">
    <location>
        <position position="1"/>
    </location>
</feature>
<name>A0ABN8RH77_9CNID</name>
<reference evidence="1 2" key="1">
    <citation type="submission" date="2022-05" db="EMBL/GenBank/DDBJ databases">
        <authorList>
            <consortium name="Genoscope - CEA"/>
            <person name="William W."/>
        </authorList>
    </citation>
    <scope>NUCLEOTIDE SEQUENCE [LARGE SCALE GENOMIC DNA]</scope>
</reference>
<proteinExistence type="predicted"/>
<evidence type="ECO:0000313" key="2">
    <source>
        <dbReference type="Proteomes" id="UP001159427"/>
    </source>
</evidence>
<evidence type="ECO:0000313" key="1">
    <source>
        <dbReference type="EMBL" id="CAH3178759.1"/>
    </source>
</evidence>
<protein>
    <recommendedName>
        <fullName evidence="3">Reverse transcriptase</fullName>
    </recommendedName>
</protein>
<sequence length="151" mass="17608">ANKNLVLGGDFNCVMNAMDKKGGRPFDSKNAAVTAFESTIRVHSFVDAWRIVNLHNIGFTWSNPKCLPAFYHEIITFWQDVIASNPKSKNDVLEQIVWNNKFIKSDKKSIYLQHWRYAGILKIYDLFDTQQNCFLSFDSFRNKFNVRCNFL</sequence>